<evidence type="ECO:0000256" key="6">
    <source>
        <dbReference type="ARBA" id="ARBA00023266"/>
    </source>
</evidence>
<dbReference type="RefSeq" id="WP_174495358.1">
    <property type="nucleotide sequence ID" value="NZ_CADDWK010000003.1"/>
</dbReference>
<evidence type="ECO:0000256" key="3">
    <source>
        <dbReference type="ARBA" id="ARBA00022679"/>
    </source>
</evidence>
<comment type="cofactor">
    <cofactor evidence="1 8 9">
        <name>pyridoxal 5'-phosphate</name>
        <dbReference type="ChEBI" id="CHEBI:597326"/>
    </cofactor>
</comment>
<comment type="function">
    <text evidence="8">Converts seryl-tRNA(Sec) to selenocysteinyl-tRNA(Sec) required for selenoprotein biosynthesis.</text>
</comment>
<name>A0A841PZH5_9BACI</name>
<dbReference type="EC" id="2.9.1.1" evidence="8"/>
<dbReference type="GO" id="GO:0004125">
    <property type="term" value="F:L-seryl-tRNA(Sec) selenium transferase activity"/>
    <property type="evidence" value="ECO:0007669"/>
    <property type="project" value="UniProtKB-UniRule"/>
</dbReference>
<dbReference type="NCBIfam" id="TIGR00474">
    <property type="entry name" value="selA"/>
    <property type="match status" value="1"/>
</dbReference>
<comment type="similarity">
    <text evidence="7 8">Belongs to the SelA family.</text>
</comment>
<evidence type="ECO:0000256" key="1">
    <source>
        <dbReference type="ARBA" id="ARBA00001933"/>
    </source>
</evidence>
<keyword evidence="5 8" id="KW-0648">Protein biosynthesis</keyword>
<comment type="catalytic activity">
    <reaction evidence="8">
        <text>L-seryl-tRNA(Sec) + selenophosphate + H(+) = L-selenocysteinyl-tRNA(Sec) + phosphate</text>
        <dbReference type="Rhea" id="RHEA:22728"/>
        <dbReference type="Rhea" id="RHEA-COMP:9742"/>
        <dbReference type="Rhea" id="RHEA-COMP:9743"/>
        <dbReference type="ChEBI" id="CHEBI:15378"/>
        <dbReference type="ChEBI" id="CHEBI:16144"/>
        <dbReference type="ChEBI" id="CHEBI:43474"/>
        <dbReference type="ChEBI" id="CHEBI:78533"/>
        <dbReference type="ChEBI" id="CHEBI:78573"/>
        <dbReference type="EC" id="2.9.1.1"/>
    </reaction>
</comment>
<dbReference type="SUPFAM" id="SSF53383">
    <property type="entry name" value="PLP-dependent transferases"/>
    <property type="match status" value="1"/>
</dbReference>
<evidence type="ECO:0000256" key="5">
    <source>
        <dbReference type="ARBA" id="ARBA00022917"/>
    </source>
</evidence>
<evidence type="ECO:0000256" key="9">
    <source>
        <dbReference type="PIRSR" id="PIRSR618319-50"/>
    </source>
</evidence>
<comment type="pathway">
    <text evidence="8">Aminoacyl-tRNA biosynthesis; selenocysteinyl-tRNA(Sec) biosynthesis; selenocysteinyl-tRNA(Sec) from L-seryl-tRNA(Sec) (bacterial route): step 1/1.</text>
</comment>
<dbReference type="InterPro" id="IPR018319">
    <property type="entry name" value="SelA-like"/>
</dbReference>
<dbReference type="Gene3D" id="3.40.640.10">
    <property type="entry name" value="Type I PLP-dependent aspartate aminotransferase-like (Major domain)"/>
    <property type="match status" value="1"/>
</dbReference>
<keyword evidence="3 8" id="KW-0808">Transferase</keyword>
<dbReference type="PANTHER" id="PTHR32328">
    <property type="entry name" value="L-SERYL-TRNA(SEC) SELENIUM TRANSFERASE"/>
    <property type="match status" value="1"/>
</dbReference>
<protein>
    <recommendedName>
        <fullName evidence="8">L-seryl-tRNA(Sec) selenium transferase</fullName>
        <ecNumber evidence="8">2.9.1.1</ecNumber>
    </recommendedName>
    <alternativeName>
        <fullName evidence="8">Selenocysteine synthase</fullName>
        <shortName evidence="8">Sec synthase</shortName>
    </alternativeName>
    <alternativeName>
        <fullName evidence="8">Selenocysteinyl-tRNA(Sec) synthase</fullName>
    </alternativeName>
</protein>
<comment type="subcellular location">
    <subcellularLocation>
        <location evidence="8">Cytoplasm</location>
    </subcellularLocation>
</comment>
<evidence type="ECO:0000313" key="11">
    <source>
        <dbReference type="Proteomes" id="UP000581688"/>
    </source>
</evidence>
<evidence type="ECO:0000256" key="4">
    <source>
        <dbReference type="ARBA" id="ARBA00022898"/>
    </source>
</evidence>
<evidence type="ECO:0000313" key="10">
    <source>
        <dbReference type="EMBL" id="MBB6452811.1"/>
    </source>
</evidence>
<dbReference type="AlphaFoldDB" id="A0A841PZH5"/>
<keyword evidence="11" id="KW-1185">Reference proteome</keyword>
<keyword evidence="2 8" id="KW-0963">Cytoplasm</keyword>
<dbReference type="GO" id="GO:0005737">
    <property type="term" value="C:cytoplasm"/>
    <property type="evidence" value="ECO:0007669"/>
    <property type="project" value="UniProtKB-SubCell"/>
</dbReference>
<comment type="caution">
    <text evidence="10">The sequence shown here is derived from an EMBL/GenBank/DDBJ whole genome shotgun (WGS) entry which is preliminary data.</text>
</comment>
<keyword evidence="4 8" id="KW-0663">Pyridoxal phosphate</keyword>
<dbReference type="GO" id="GO:0001514">
    <property type="term" value="P:selenocysteine incorporation"/>
    <property type="evidence" value="ECO:0007669"/>
    <property type="project" value="UniProtKB-UniRule"/>
</dbReference>
<gene>
    <name evidence="8" type="primary">selA</name>
    <name evidence="10" type="ORF">HNQ94_001257</name>
</gene>
<dbReference type="InterPro" id="IPR004534">
    <property type="entry name" value="SelA_trans"/>
</dbReference>
<dbReference type="HAMAP" id="MF_00423">
    <property type="entry name" value="SelA"/>
    <property type="match status" value="1"/>
</dbReference>
<proteinExistence type="inferred from homology"/>
<dbReference type="Pfam" id="PF03841">
    <property type="entry name" value="SelA"/>
    <property type="match status" value="1"/>
</dbReference>
<keyword evidence="6 8" id="KW-0711">Selenium</keyword>
<dbReference type="UniPathway" id="UPA00906">
    <property type="reaction ID" value="UER00896"/>
</dbReference>
<dbReference type="PANTHER" id="PTHR32328:SF0">
    <property type="entry name" value="L-SERYL-TRNA(SEC) SELENIUM TRANSFERASE"/>
    <property type="match status" value="1"/>
</dbReference>
<organism evidence="10 11">
    <name type="scientific">Salirhabdus euzebyi</name>
    <dbReference type="NCBI Taxonomy" id="394506"/>
    <lineage>
        <taxon>Bacteria</taxon>
        <taxon>Bacillati</taxon>
        <taxon>Bacillota</taxon>
        <taxon>Bacilli</taxon>
        <taxon>Bacillales</taxon>
        <taxon>Bacillaceae</taxon>
        <taxon>Salirhabdus</taxon>
    </lineage>
</organism>
<sequence>MNEYLRQIPPVHELQQHPDILSLQRKVGVSSNKMTEWIQQEVNSVRKDILSGSWKIEKTSFVEAIVNKVKQTVLIWDQKRLTSVINATGTIIHTNLGRSRLSDEAIEQVVAVAKNYSNLEYDLQSGKRGSRHNILEELLKEVTGAEAALVVNNNAAAVYMVLQCFAKNKEVIVSRGELVEIGGSFRVSSIMEESGATLKEVGTTNKTHLKDYDEAINENTAMIMKVHTSNFKIVGFTKSVGTAELISLAKAKDTLFYEDLGSGALYDFQKEKIGDEPVVKEIMKNGPDLVSFSGDKLLGGPQVGVIAGKKQFIDQLKRHQLARLLRVDKMTFAALEATLKSYVKGTKEALLNIPTVRDVLRPFEEIKVQTEKFIEASKDLHMFSFSLKSDFSTIGGGTMPGETIKTYGVTIESVKLNSSTLEKRLRLSSTPIIGRFVDEKLYLDFRTLTETDIAEIYRFFKQLNEELHIM</sequence>
<evidence type="ECO:0000256" key="7">
    <source>
        <dbReference type="ARBA" id="ARBA00044507"/>
    </source>
</evidence>
<dbReference type="Gene3D" id="3.90.1150.180">
    <property type="match status" value="1"/>
</dbReference>
<dbReference type="InterPro" id="IPR015421">
    <property type="entry name" value="PyrdxlP-dep_Trfase_major"/>
</dbReference>
<feature type="modified residue" description="N6-(pyridoxal phosphate)lysine" evidence="8 9">
    <location>
        <position position="296"/>
    </location>
</feature>
<accession>A0A841PZH5</accession>
<evidence type="ECO:0000256" key="2">
    <source>
        <dbReference type="ARBA" id="ARBA00022490"/>
    </source>
</evidence>
<dbReference type="GO" id="GO:0001717">
    <property type="term" value="P:conversion of seryl-tRNAsec to selenocys-tRNAsec"/>
    <property type="evidence" value="ECO:0007669"/>
    <property type="project" value="UniProtKB-UniRule"/>
</dbReference>
<dbReference type="InterPro" id="IPR015424">
    <property type="entry name" value="PyrdxlP-dep_Trfase"/>
</dbReference>
<dbReference type="EMBL" id="JACHGH010000003">
    <property type="protein sequence ID" value="MBB6452811.1"/>
    <property type="molecule type" value="Genomic_DNA"/>
</dbReference>
<evidence type="ECO:0000256" key="8">
    <source>
        <dbReference type="HAMAP-Rule" id="MF_00423"/>
    </source>
</evidence>
<dbReference type="Proteomes" id="UP000581688">
    <property type="component" value="Unassembled WGS sequence"/>
</dbReference>
<reference evidence="10 11" key="1">
    <citation type="submission" date="2020-08" db="EMBL/GenBank/DDBJ databases">
        <title>Genomic Encyclopedia of Type Strains, Phase IV (KMG-IV): sequencing the most valuable type-strain genomes for metagenomic binning, comparative biology and taxonomic classification.</title>
        <authorList>
            <person name="Goeker M."/>
        </authorList>
    </citation>
    <scope>NUCLEOTIDE SEQUENCE [LARGE SCALE GENOMIC DNA]</scope>
    <source>
        <strain evidence="10 11">DSM 19612</strain>
    </source>
</reference>